<gene>
    <name evidence="1" type="ORF">E4099_04010</name>
</gene>
<comment type="caution">
    <text evidence="1">The sequence shown here is derived from an EMBL/GenBank/DDBJ whole genome shotgun (WGS) entry which is preliminary data.</text>
</comment>
<protein>
    <submittedName>
        <fullName evidence="1">Uncharacterized protein</fullName>
    </submittedName>
</protein>
<proteinExistence type="predicted"/>
<reference evidence="1 2" key="1">
    <citation type="submission" date="2019-03" db="EMBL/GenBank/DDBJ databases">
        <authorList>
            <person name="Gonzalez-Pimentel J.L."/>
        </authorList>
    </citation>
    <scope>NUCLEOTIDE SEQUENCE [LARGE SCALE GENOMIC DNA]</scope>
    <source>
        <strain evidence="1 2">JCM 31289</strain>
    </source>
</reference>
<name>A0A4Z0HH18_9ACTN</name>
<keyword evidence="2" id="KW-1185">Reference proteome</keyword>
<organism evidence="1 2">
    <name type="scientific">Streptomyces palmae</name>
    <dbReference type="NCBI Taxonomy" id="1701085"/>
    <lineage>
        <taxon>Bacteria</taxon>
        <taxon>Bacillati</taxon>
        <taxon>Actinomycetota</taxon>
        <taxon>Actinomycetes</taxon>
        <taxon>Kitasatosporales</taxon>
        <taxon>Streptomycetaceae</taxon>
        <taxon>Streptomyces</taxon>
    </lineage>
</organism>
<dbReference type="RefSeq" id="WP_135337514.1">
    <property type="nucleotide sequence ID" value="NZ_SRID01000019.1"/>
</dbReference>
<sequence length="336" mass="35256">MALRLLRGRDGRLTAFAAVPGGVTRWTETRPGGPEWTGPRVFETPGLDEVTVAQGRDGYIQLIGLRRKAAGAERTDVEVVHATQFQSGRAMTGWHSLGTPHPKDWRKAQRIGAPTAAVDGTGAAHVFVRNAGGGVSARSQNGKGAWGPWIDLKGRELVAGLTATATGEGRVELLAPAAEAVLRWYQPEPGGALRRAEDIPAAPRPGSVSAVESSRDTITHYWRDDPTGALLAWRAEGREPVPLGGRPGTGPVALAHAVVDGHDCTVLAQQDNRSGRLAVAAYPCEDEAAGVWWTETGEVGAAQPALALDGRGRVVLAALGPDGGLRVARQKTDEGG</sequence>
<dbReference type="SUPFAM" id="SSF89372">
    <property type="entry name" value="Fucose-specific lectin"/>
    <property type="match status" value="1"/>
</dbReference>
<dbReference type="OrthoDB" id="4307815at2"/>
<feature type="non-terminal residue" evidence="1">
    <location>
        <position position="336"/>
    </location>
</feature>
<evidence type="ECO:0000313" key="2">
    <source>
        <dbReference type="Proteomes" id="UP000297948"/>
    </source>
</evidence>
<dbReference type="Gene3D" id="2.120.10.70">
    <property type="entry name" value="Fucose-specific lectin"/>
    <property type="match status" value="1"/>
</dbReference>
<accession>A0A4Z0HH18</accession>
<evidence type="ECO:0000313" key="1">
    <source>
        <dbReference type="EMBL" id="TGB17204.1"/>
    </source>
</evidence>
<dbReference type="AlphaFoldDB" id="A0A4Z0HH18"/>
<dbReference type="Proteomes" id="UP000297948">
    <property type="component" value="Unassembled WGS sequence"/>
</dbReference>
<dbReference type="EMBL" id="SRID01000019">
    <property type="protein sequence ID" value="TGB17204.1"/>
    <property type="molecule type" value="Genomic_DNA"/>
</dbReference>